<dbReference type="PANTHER" id="PTHR30302">
    <property type="entry name" value="HYDROGENASE 1 MATURATION PROTEASE"/>
    <property type="match status" value="1"/>
</dbReference>
<feature type="region of interest" description="Disordered" evidence="5">
    <location>
        <begin position="168"/>
        <end position="205"/>
    </location>
</feature>
<protein>
    <submittedName>
        <fullName evidence="6">Hydrogenase maturation protease</fullName>
    </submittedName>
</protein>
<accession>A0ABS2VI91</accession>
<gene>
    <name evidence="6" type="ORF">JS756_01535</name>
</gene>
<evidence type="ECO:0000256" key="1">
    <source>
        <dbReference type="ARBA" id="ARBA00006814"/>
    </source>
</evidence>
<feature type="compositionally biased region" description="Basic and acidic residues" evidence="5">
    <location>
        <begin position="191"/>
        <end position="205"/>
    </location>
</feature>
<dbReference type="InterPro" id="IPR000671">
    <property type="entry name" value="Peptidase_A31"/>
</dbReference>
<organism evidence="6 7">
    <name type="scientific">Streptomyces actuosus</name>
    <dbReference type="NCBI Taxonomy" id="1885"/>
    <lineage>
        <taxon>Bacteria</taxon>
        <taxon>Bacillati</taxon>
        <taxon>Actinomycetota</taxon>
        <taxon>Actinomycetes</taxon>
        <taxon>Kitasatosporales</taxon>
        <taxon>Streptomycetaceae</taxon>
        <taxon>Streptomyces</taxon>
    </lineage>
</organism>
<keyword evidence="4" id="KW-0378">Hydrolase</keyword>
<dbReference type="GO" id="GO:0006508">
    <property type="term" value="P:proteolysis"/>
    <property type="evidence" value="ECO:0007669"/>
    <property type="project" value="UniProtKB-KW"/>
</dbReference>
<evidence type="ECO:0000256" key="2">
    <source>
        <dbReference type="ARBA" id="ARBA00022670"/>
    </source>
</evidence>
<comment type="similarity">
    <text evidence="1">Belongs to the peptidase A31 family.</text>
</comment>
<proteinExistence type="inferred from homology"/>
<dbReference type="GO" id="GO:0008233">
    <property type="term" value="F:peptidase activity"/>
    <property type="evidence" value="ECO:0007669"/>
    <property type="project" value="UniProtKB-KW"/>
</dbReference>
<evidence type="ECO:0000256" key="5">
    <source>
        <dbReference type="SAM" id="MobiDB-lite"/>
    </source>
</evidence>
<dbReference type="Gene3D" id="3.40.50.1450">
    <property type="entry name" value="HybD-like"/>
    <property type="match status" value="1"/>
</dbReference>
<dbReference type="NCBIfam" id="TIGR00072">
    <property type="entry name" value="hydrog_prot"/>
    <property type="match status" value="1"/>
</dbReference>
<keyword evidence="3" id="KW-0064">Aspartyl protease</keyword>
<dbReference type="PANTHER" id="PTHR30302:SF1">
    <property type="entry name" value="HYDROGENASE 2 MATURATION PROTEASE"/>
    <property type="match status" value="1"/>
</dbReference>
<dbReference type="RefSeq" id="WP_205381038.1">
    <property type="nucleotide sequence ID" value="NZ_JAFFZS010000001.1"/>
</dbReference>
<reference evidence="6 7" key="1">
    <citation type="submission" date="2021-02" db="EMBL/GenBank/DDBJ databases">
        <title>Whole genome sequencing of Streptomyces actuosus VRA1.</title>
        <authorList>
            <person name="Sen G."/>
            <person name="Sen A."/>
        </authorList>
    </citation>
    <scope>NUCLEOTIDE SEQUENCE [LARGE SCALE GENOMIC DNA]</scope>
    <source>
        <strain evidence="6 7">VRA1</strain>
    </source>
</reference>
<dbReference type="EMBL" id="JAFFZS010000001">
    <property type="protein sequence ID" value="MBN0042815.1"/>
    <property type="molecule type" value="Genomic_DNA"/>
</dbReference>
<dbReference type="PRINTS" id="PR00446">
    <property type="entry name" value="HYDRGNUPTAKE"/>
</dbReference>
<dbReference type="Proteomes" id="UP000788262">
    <property type="component" value="Unassembled WGS sequence"/>
</dbReference>
<evidence type="ECO:0000313" key="6">
    <source>
        <dbReference type="EMBL" id="MBN0042815.1"/>
    </source>
</evidence>
<evidence type="ECO:0000256" key="3">
    <source>
        <dbReference type="ARBA" id="ARBA00022750"/>
    </source>
</evidence>
<dbReference type="Pfam" id="PF01750">
    <property type="entry name" value="HycI"/>
    <property type="match status" value="1"/>
</dbReference>
<comment type="caution">
    <text evidence="6">The sequence shown here is derived from an EMBL/GenBank/DDBJ whole genome shotgun (WGS) entry which is preliminary data.</text>
</comment>
<keyword evidence="7" id="KW-1185">Reference proteome</keyword>
<evidence type="ECO:0000313" key="7">
    <source>
        <dbReference type="Proteomes" id="UP000788262"/>
    </source>
</evidence>
<name>A0ABS2VI91_STRAS</name>
<keyword evidence="2 6" id="KW-0645">Protease</keyword>
<dbReference type="InterPro" id="IPR023430">
    <property type="entry name" value="Pept_HybD-like_dom_sf"/>
</dbReference>
<dbReference type="SUPFAM" id="SSF53163">
    <property type="entry name" value="HybD-like"/>
    <property type="match status" value="1"/>
</dbReference>
<evidence type="ECO:0000256" key="4">
    <source>
        <dbReference type="ARBA" id="ARBA00022801"/>
    </source>
</evidence>
<sequence>MASTRLLVAGIGNIFLADDAFGPEVISALREDPLPAAVEVRDFGIRGLDLAYQLLDGYDAVVFVDAAARGHRPGTLSLVDPELPDASRAAPEAHGMDPVKVLALAARLAEGPLPRIVLLACEPEHLPEDDTELVGGLSAPVCRAVAAAVPLLHTVVRQLLADPAAPLALGRPEESAEHGPAGPPGNAPASDEDHRNRPYASKEHT</sequence>